<keyword evidence="1" id="KW-1133">Transmembrane helix</keyword>
<evidence type="ECO:0000313" key="2">
    <source>
        <dbReference type="EMBL" id="QVK22845.1"/>
    </source>
</evidence>
<keyword evidence="1" id="KW-0472">Membrane</keyword>
<organism evidence="2 3">
    <name type="scientific">Shewanella dokdonensis</name>
    <dbReference type="NCBI Taxonomy" id="712036"/>
    <lineage>
        <taxon>Bacteria</taxon>
        <taxon>Pseudomonadati</taxon>
        <taxon>Pseudomonadota</taxon>
        <taxon>Gammaproteobacteria</taxon>
        <taxon>Alteromonadales</taxon>
        <taxon>Shewanellaceae</taxon>
        <taxon>Shewanella</taxon>
    </lineage>
</organism>
<reference evidence="2 3" key="1">
    <citation type="journal article" date="2012" name="Int. J. Syst. Evol. Microbiol.">
        <title>Shewanella dokdonensis sp. nov., isolated from seawater.</title>
        <authorList>
            <person name="Sung H.R."/>
            <person name="Yoon J.H."/>
            <person name="Ghim S.Y."/>
        </authorList>
    </citation>
    <scope>NUCLEOTIDE SEQUENCE [LARGE SCALE GENOMIC DNA]</scope>
    <source>
        <strain evidence="2 3">DSM 23626</strain>
    </source>
</reference>
<evidence type="ECO:0000256" key="1">
    <source>
        <dbReference type="SAM" id="Phobius"/>
    </source>
</evidence>
<dbReference type="RefSeq" id="WP_213681494.1">
    <property type="nucleotide sequence ID" value="NZ_CP074572.1"/>
</dbReference>
<proteinExistence type="predicted"/>
<feature type="transmembrane region" description="Helical" evidence="1">
    <location>
        <begin position="57"/>
        <end position="77"/>
    </location>
</feature>
<gene>
    <name evidence="2" type="ORF">KHX94_16865</name>
</gene>
<keyword evidence="3" id="KW-1185">Reference proteome</keyword>
<dbReference type="Proteomes" id="UP000676428">
    <property type="component" value="Chromosome"/>
</dbReference>
<protein>
    <submittedName>
        <fullName evidence="2">Uncharacterized protein</fullName>
    </submittedName>
</protein>
<name>A0ABX8DDR9_9GAMM</name>
<feature type="transmembrane region" description="Helical" evidence="1">
    <location>
        <begin position="33"/>
        <end position="51"/>
    </location>
</feature>
<evidence type="ECO:0000313" key="3">
    <source>
        <dbReference type="Proteomes" id="UP000676428"/>
    </source>
</evidence>
<dbReference type="EMBL" id="CP074572">
    <property type="protein sequence ID" value="QVK22845.1"/>
    <property type="molecule type" value="Genomic_DNA"/>
</dbReference>
<accession>A0ABX8DDR9</accession>
<sequence>MAEPQQVSRPDDSTLSIMMSHFIHLDQVMWSRVQWLIAIQTAAIGGAYALGTDNHDISSAVVLCVCAFVTVILLFMMRRDEVIRDANLPLLKTLHPEFIFSPKLSKGAPLKGRQLNAILFFSFLVMDLVGATFVVLFPILFK</sequence>
<keyword evidence="1" id="KW-0812">Transmembrane</keyword>
<feature type="transmembrane region" description="Helical" evidence="1">
    <location>
        <begin position="115"/>
        <end position="141"/>
    </location>
</feature>